<organism evidence="1 2">
    <name type="scientific">Thiomicrospira aerophila AL3</name>
    <dbReference type="NCBI Taxonomy" id="717772"/>
    <lineage>
        <taxon>Bacteria</taxon>
        <taxon>Pseudomonadati</taxon>
        <taxon>Pseudomonadota</taxon>
        <taxon>Gammaproteobacteria</taxon>
        <taxon>Thiotrichales</taxon>
        <taxon>Piscirickettsiaceae</taxon>
        <taxon>Thiomicrospira</taxon>
    </lineage>
</organism>
<evidence type="ECO:0000313" key="2">
    <source>
        <dbReference type="Proteomes" id="UP000005380"/>
    </source>
</evidence>
<dbReference type="eggNOG" id="COG3636">
    <property type="taxonomic scope" value="Bacteria"/>
</dbReference>
<sequence>MKKLESVPYDSADYLNTEEDVMAYLEACLEENDPEFFIYALGVVARSKGMTEISQRTGLGRESLYKSFGEGKHPRFETVYKVINALGLEFRLQPQAKGGIG</sequence>
<dbReference type="InParanoid" id="W0DRW1"/>
<gene>
    <name evidence="1" type="ORF">THIAE_05820</name>
</gene>
<dbReference type="InterPro" id="IPR010982">
    <property type="entry name" value="Lambda_DNA-bd_dom_sf"/>
</dbReference>
<dbReference type="Proteomes" id="UP000005380">
    <property type="component" value="Chromosome"/>
</dbReference>
<dbReference type="AlphaFoldDB" id="W0DRW1"/>
<dbReference type="STRING" id="717772.THIAE_05820"/>
<dbReference type="KEGG" id="tao:THIAE_05820"/>
<reference evidence="1 2" key="1">
    <citation type="submission" date="2013-12" db="EMBL/GenBank/DDBJ databases">
        <authorList>
            <consortium name="DOE Joint Genome Institute"/>
            <person name="Kappler U."/>
            <person name="Huntemann M."/>
            <person name="Han J."/>
            <person name="Chen A."/>
            <person name="Kyrpides N."/>
            <person name="Mavromatis K."/>
            <person name="Markowitz V."/>
            <person name="Palaniappan K."/>
            <person name="Ivanova N."/>
            <person name="Schaumberg A."/>
            <person name="Pati A."/>
            <person name="Liolios K."/>
            <person name="Nordberg H.P."/>
            <person name="Cantor M.N."/>
            <person name="Hua S.X."/>
            <person name="Woyke T."/>
        </authorList>
    </citation>
    <scope>NUCLEOTIDE SEQUENCE [LARGE SCALE GENOMIC DNA]</scope>
    <source>
        <strain evidence="2">AL2</strain>
    </source>
</reference>
<dbReference type="InterPro" id="IPR014057">
    <property type="entry name" value="HI1420"/>
</dbReference>
<keyword evidence="2" id="KW-1185">Reference proteome</keyword>
<protein>
    <submittedName>
        <fullName evidence="1">Addiction module antitoxin</fullName>
    </submittedName>
</protein>
<dbReference type="PANTHER" id="PTHR40275">
    <property type="entry name" value="SSL7038 PROTEIN"/>
    <property type="match status" value="1"/>
</dbReference>
<proteinExistence type="predicted"/>
<accession>W0DRW1</accession>
<dbReference type="NCBIfam" id="TIGR02684">
    <property type="entry name" value="dnstrm_HI1420"/>
    <property type="match status" value="1"/>
</dbReference>
<dbReference type="OrthoDB" id="9798416at2"/>
<dbReference type="GO" id="GO:0003677">
    <property type="term" value="F:DNA binding"/>
    <property type="evidence" value="ECO:0007669"/>
    <property type="project" value="InterPro"/>
</dbReference>
<dbReference type="RefSeq" id="WP_006460449.1">
    <property type="nucleotide sequence ID" value="NZ_CP007030.1"/>
</dbReference>
<dbReference type="HOGENOM" id="CLU_137365_1_0_6"/>
<evidence type="ECO:0000313" key="1">
    <source>
        <dbReference type="EMBL" id="AHF01370.1"/>
    </source>
</evidence>
<dbReference type="EMBL" id="CP007030">
    <property type="protein sequence ID" value="AHF01370.1"/>
    <property type="molecule type" value="Genomic_DNA"/>
</dbReference>
<dbReference type="SUPFAM" id="SSF47413">
    <property type="entry name" value="lambda repressor-like DNA-binding domains"/>
    <property type="match status" value="1"/>
</dbReference>
<dbReference type="Pfam" id="PF21716">
    <property type="entry name" value="dnstrm_HI1420"/>
    <property type="match status" value="1"/>
</dbReference>
<dbReference type="PANTHER" id="PTHR40275:SF1">
    <property type="entry name" value="SSL7038 PROTEIN"/>
    <property type="match status" value="1"/>
</dbReference>
<name>W0DRW1_9GAMM</name>